<accession>A0ABW1VEH6</accession>
<proteinExistence type="predicted"/>
<feature type="domain" description="Alcohol dehydrogenase-like N-terminal" evidence="4">
    <location>
        <begin position="27"/>
        <end position="133"/>
    </location>
</feature>
<evidence type="ECO:0000259" key="4">
    <source>
        <dbReference type="Pfam" id="PF08240"/>
    </source>
</evidence>
<name>A0ABW1VEH6_9MICO</name>
<reference evidence="6" key="1">
    <citation type="journal article" date="2019" name="Int. J. Syst. Evol. Microbiol.">
        <title>The Global Catalogue of Microorganisms (GCM) 10K type strain sequencing project: providing services to taxonomists for standard genome sequencing and annotation.</title>
        <authorList>
            <consortium name="The Broad Institute Genomics Platform"/>
            <consortium name="The Broad Institute Genome Sequencing Center for Infectious Disease"/>
            <person name="Wu L."/>
            <person name="Ma J."/>
        </authorList>
    </citation>
    <scope>NUCLEOTIDE SEQUENCE [LARGE SCALE GENOMIC DNA]</scope>
    <source>
        <strain evidence="6">CCUG 43304</strain>
    </source>
</reference>
<dbReference type="PANTHER" id="PTHR43401:SF2">
    <property type="entry name" value="L-THREONINE 3-DEHYDROGENASE"/>
    <property type="match status" value="1"/>
</dbReference>
<sequence length="323" mass="33397">MARTIEALRVHRDLTVDVGAIPVPTLGSGEVRVRTGAAGVCGSDVHAAQTGAWIEYWPATTGHEVAGVVVESSDEDIAVGARVVVDSRIPCRACEDCAHSTRLCGHLTWLGESRPGGFAEELVVPAADVYPIADDALPIDIAVLAEPLAVVQTTLRHVPEGTRTVLVQGYGPIGALAHRVLQGRGVEVFVAEPHPGRLAAAIERGARAAVEPFGRIDVVIDAAGYRGSVAAAFAAVRRGGTVLVVAIGAHPIGISAQALVEKSVSIATSVGFDDDSIPRAIDALAADPELFGDVVSDRIPLSDLPPRLTAPAPTLGKIVVTFA</sequence>
<dbReference type="InterPro" id="IPR036291">
    <property type="entry name" value="NAD(P)-bd_dom_sf"/>
</dbReference>
<organism evidence="5 6">
    <name type="scientific">Luethyella okanaganae</name>
    <dbReference type="NCBI Taxonomy" id="69372"/>
    <lineage>
        <taxon>Bacteria</taxon>
        <taxon>Bacillati</taxon>
        <taxon>Actinomycetota</taxon>
        <taxon>Actinomycetes</taxon>
        <taxon>Micrococcales</taxon>
        <taxon>Microbacteriaceae</taxon>
        <taxon>Luethyella</taxon>
    </lineage>
</organism>
<dbReference type="RefSeq" id="WP_386730647.1">
    <property type="nucleotide sequence ID" value="NZ_JBHSTP010000002.1"/>
</dbReference>
<evidence type="ECO:0000256" key="1">
    <source>
        <dbReference type="ARBA" id="ARBA00001947"/>
    </source>
</evidence>
<dbReference type="EMBL" id="JBHSTP010000002">
    <property type="protein sequence ID" value="MFC6356351.1"/>
    <property type="molecule type" value="Genomic_DNA"/>
</dbReference>
<keyword evidence="2" id="KW-0560">Oxidoreductase</keyword>
<comment type="caution">
    <text evidence="5">The sequence shown here is derived from an EMBL/GenBank/DDBJ whole genome shotgun (WGS) entry which is preliminary data.</text>
</comment>
<evidence type="ECO:0000313" key="6">
    <source>
        <dbReference type="Proteomes" id="UP001596306"/>
    </source>
</evidence>
<gene>
    <name evidence="5" type="ORF">ACFQB0_09555</name>
</gene>
<dbReference type="InterPro" id="IPR050129">
    <property type="entry name" value="Zn_alcohol_dh"/>
</dbReference>
<dbReference type="Proteomes" id="UP001596306">
    <property type="component" value="Unassembled WGS sequence"/>
</dbReference>
<dbReference type="InterPro" id="IPR011032">
    <property type="entry name" value="GroES-like_sf"/>
</dbReference>
<dbReference type="Gene3D" id="3.40.50.720">
    <property type="entry name" value="NAD(P)-binding Rossmann-like Domain"/>
    <property type="match status" value="1"/>
</dbReference>
<evidence type="ECO:0000256" key="2">
    <source>
        <dbReference type="ARBA" id="ARBA00023002"/>
    </source>
</evidence>
<dbReference type="PANTHER" id="PTHR43401">
    <property type="entry name" value="L-THREONINE 3-DEHYDROGENASE"/>
    <property type="match status" value="1"/>
</dbReference>
<dbReference type="SUPFAM" id="SSF51735">
    <property type="entry name" value="NAD(P)-binding Rossmann-fold domains"/>
    <property type="match status" value="1"/>
</dbReference>
<comment type="cofactor">
    <cofactor evidence="1">
        <name>Zn(2+)</name>
        <dbReference type="ChEBI" id="CHEBI:29105"/>
    </cofactor>
</comment>
<evidence type="ECO:0000259" key="3">
    <source>
        <dbReference type="Pfam" id="PF00107"/>
    </source>
</evidence>
<dbReference type="Pfam" id="PF08240">
    <property type="entry name" value="ADH_N"/>
    <property type="match status" value="1"/>
</dbReference>
<protein>
    <submittedName>
        <fullName evidence="5">Zinc-binding dehydrogenase</fullName>
    </submittedName>
</protein>
<dbReference type="InterPro" id="IPR013154">
    <property type="entry name" value="ADH-like_N"/>
</dbReference>
<evidence type="ECO:0000313" key="5">
    <source>
        <dbReference type="EMBL" id="MFC6356351.1"/>
    </source>
</evidence>
<feature type="domain" description="Alcohol dehydrogenase-like C-terminal" evidence="3">
    <location>
        <begin position="172"/>
        <end position="285"/>
    </location>
</feature>
<dbReference type="InterPro" id="IPR013149">
    <property type="entry name" value="ADH-like_C"/>
</dbReference>
<dbReference type="SUPFAM" id="SSF50129">
    <property type="entry name" value="GroES-like"/>
    <property type="match status" value="1"/>
</dbReference>
<keyword evidence="6" id="KW-1185">Reference proteome</keyword>
<dbReference type="Gene3D" id="3.90.180.10">
    <property type="entry name" value="Medium-chain alcohol dehydrogenases, catalytic domain"/>
    <property type="match status" value="1"/>
</dbReference>
<dbReference type="Pfam" id="PF00107">
    <property type="entry name" value="ADH_zinc_N"/>
    <property type="match status" value="1"/>
</dbReference>